<evidence type="ECO:0000256" key="7">
    <source>
        <dbReference type="RuleBase" id="RU363032"/>
    </source>
</evidence>
<comment type="caution">
    <text evidence="9">The sequence shown here is derived from an EMBL/GenBank/DDBJ whole genome shotgun (WGS) entry which is preliminary data.</text>
</comment>
<evidence type="ECO:0000256" key="5">
    <source>
        <dbReference type="ARBA" id="ARBA00022989"/>
    </source>
</evidence>
<comment type="similarity">
    <text evidence="7">Belongs to the binding-protein-dependent transport system permease family.</text>
</comment>
<dbReference type="PANTHER" id="PTHR43386:SF1">
    <property type="entry name" value="D,D-DIPEPTIDE TRANSPORT SYSTEM PERMEASE PROTEIN DDPC-RELATED"/>
    <property type="match status" value="1"/>
</dbReference>
<keyword evidence="2 7" id="KW-0813">Transport</keyword>
<dbReference type="InterPro" id="IPR035906">
    <property type="entry name" value="MetI-like_sf"/>
</dbReference>
<feature type="transmembrane region" description="Helical" evidence="7">
    <location>
        <begin position="146"/>
        <end position="163"/>
    </location>
</feature>
<dbReference type="CDD" id="cd06261">
    <property type="entry name" value="TM_PBP2"/>
    <property type="match status" value="1"/>
</dbReference>
<protein>
    <submittedName>
        <fullName evidence="9">ABC transporter, permease protein</fullName>
    </submittedName>
</protein>
<keyword evidence="4 7" id="KW-0812">Transmembrane</keyword>
<feature type="transmembrane region" description="Helical" evidence="7">
    <location>
        <begin position="244"/>
        <end position="262"/>
    </location>
</feature>
<feature type="transmembrane region" description="Helical" evidence="7">
    <location>
        <begin position="221"/>
        <end position="239"/>
    </location>
</feature>
<feature type="transmembrane region" description="Helical" evidence="7">
    <location>
        <begin position="274"/>
        <end position="298"/>
    </location>
</feature>
<dbReference type="GO" id="GO:0055085">
    <property type="term" value="P:transmembrane transport"/>
    <property type="evidence" value="ECO:0007669"/>
    <property type="project" value="InterPro"/>
</dbReference>
<feature type="domain" description="ABC transmembrane type-1" evidence="8">
    <location>
        <begin position="104"/>
        <end position="295"/>
    </location>
</feature>
<evidence type="ECO:0000256" key="4">
    <source>
        <dbReference type="ARBA" id="ARBA00022692"/>
    </source>
</evidence>
<accession>D5Q186</accession>
<evidence type="ECO:0000313" key="9">
    <source>
        <dbReference type="EMBL" id="EFH08328.1"/>
    </source>
</evidence>
<organism evidence="9 10">
    <name type="scientific">Clostridioides difficile NAP08</name>
    <dbReference type="NCBI Taxonomy" id="525259"/>
    <lineage>
        <taxon>Bacteria</taxon>
        <taxon>Bacillati</taxon>
        <taxon>Bacillota</taxon>
        <taxon>Clostridia</taxon>
        <taxon>Peptostreptococcales</taxon>
        <taxon>Peptostreptococcaceae</taxon>
        <taxon>Clostridioides</taxon>
    </lineage>
</organism>
<sequence>MIEVILMKPQYSDFEIVGENYILVAKDEHVETKKNLFRKIKELPYISIIILSIIVIGSVFSSFIMTHEPTYMDLASSNLAPNKTFLFGTDSMGRDIYSMIWYGGKISLFIGLFSTVISTVIGIVYGSISGSASEFVDDAMMRFTEIILSIPSILIIIFVQAILGNSNPVSMSIVIGITSWMNISKIVRTEVRQIRNSEYILAAKSMGGGFFYVLKQHLLPNFVASIMFMVVTNIGAAIGTESTLSFLGIGLPIEIVSWGSMLSLSEEALLSNRWWIILIPGIFLVTTLVCITNIGNYIRKNNNKKSSNL</sequence>
<dbReference type="InterPro" id="IPR000515">
    <property type="entry name" value="MetI-like"/>
</dbReference>
<dbReference type="EMBL" id="ADNX01000019">
    <property type="protein sequence ID" value="EFH08328.1"/>
    <property type="molecule type" value="Genomic_DNA"/>
</dbReference>
<evidence type="ECO:0000259" key="8">
    <source>
        <dbReference type="PROSITE" id="PS50928"/>
    </source>
</evidence>
<dbReference type="GO" id="GO:0005886">
    <property type="term" value="C:plasma membrane"/>
    <property type="evidence" value="ECO:0007669"/>
    <property type="project" value="UniProtKB-SubCell"/>
</dbReference>
<dbReference type="InterPro" id="IPR050366">
    <property type="entry name" value="BP-dependent_transpt_permease"/>
</dbReference>
<keyword evidence="3" id="KW-1003">Cell membrane</keyword>
<dbReference type="Proteomes" id="UP000003227">
    <property type="component" value="Unassembled WGS sequence"/>
</dbReference>
<dbReference type="PANTHER" id="PTHR43386">
    <property type="entry name" value="OLIGOPEPTIDE TRANSPORT SYSTEM PERMEASE PROTEIN APPC"/>
    <property type="match status" value="1"/>
</dbReference>
<dbReference type="PROSITE" id="PS50928">
    <property type="entry name" value="ABC_TM1"/>
    <property type="match status" value="1"/>
</dbReference>
<feature type="transmembrane region" description="Helical" evidence="7">
    <location>
        <begin position="100"/>
        <end position="125"/>
    </location>
</feature>
<dbReference type="HOGENOM" id="CLU_028518_1_4_9"/>
<evidence type="ECO:0000256" key="6">
    <source>
        <dbReference type="ARBA" id="ARBA00023136"/>
    </source>
</evidence>
<dbReference type="SUPFAM" id="SSF161098">
    <property type="entry name" value="MetI-like"/>
    <property type="match status" value="1"/>
</dbReference>
<reference evidence="9 10" key="1">
    <citation type="submission" date="2010-05" db="EMBL/GenBank/DDBJ databases">
        <authorList>
            <person name="Qin X."/>
            <person name="Bachman B."/>
            <person name="Battles P."/>
            <person name="Bell A."/>
            <person name="Bess C."/>
            <person name="Bickham C."/>
            <person name="Chaboub L."/>
            <person name="Chen D."/>
            <person name="Coyle M."/>
            <person name="Deiros D.R."/>
            <person name="Dinh H."/>
            <person name="Forbes L."/>
            <person name="Fowler G."/>
            <person name="Francisco L."/>
            <person name="Fu Q."/>
            <person name="Gubbala S."/>
            <person name="Hale W."/>
            <person name="Han Y."/>
            <person name="Hemphill L."/>
            <person name="Highlander S.K."/>
            <person name="Hirani K."/>
            <person name="Hogues M."/>
            <person name="Jackson L."/>
            <person name="Jakkamsetti A."/>
            <person name="Javaid M."/>
            <person name="Jiang H."/>
            <person name="Korchina V."/>
            <person name="Kovar C."/>
            <person name="Lara F."/>
            <person name="Lee S."/>
            <person name="Mata R."/>
            <person name="Mathew T."/>
            <person name="Moen C."/>
            <person name="Morales K."/>
            <person name="Munidasa M."/>
            <person name="Nazareth L."/>
            <person name="Ngo R."/>
            <person name="Nguyen L."/>
            <person name="Okwuonu G."/>
            <person name="Ongeri F."/>
            <person name="Patil S."/>
            <person name="Petrosino J."/>
            <person name="Pham C."/>
            <person name="Pham P."/>
            <person name="Pu L.-L."/>
            <person name="Puazo M."/>
            <person name="Raj R."/>
            <person name="Reid J."/>
            <person name="Rouhana J."/>
            <person name="Saada N."/>
            <person name="Shang Y."/>
            <person name="Simmons D."/>
            <person name="Thornton R."/>
            <person name="Warren J."/>
            <person name="Weissenberger G."/>
            <person name="Zhang J."/>
            <person name="Zhang L."/>
            <person name="Zhou C."/>
            <person name="Zhu D."/>
            <person name="Muzny D."/>
            <person name="Worley K."/>
            <person name="Gibbs R."/>
        </authorList>
    </citation>
    <scope>NUCLEOTIDE SEQUENCE [LARGE SCALE GENOMIC DNA]</scope>
    <source>
        <strain evidence="9 10">NAP08</strain>
    </source>
</reference>
<keyword evidence="6 7" id="KW-0472">Membrane</keyword>
<dbReference type="AlphaFoldDB" id="D5Q186"/>
<proteinExistence type="inferred from homology"/>
<gene>
    <name evidence="9" type="ORF">HMPREF0220_0668</name>
</gene>
<evidence type="ECO:0000256" key="3">
    <source>
        <dbReference type="ARBA" id="ARBA00022475"/>
    </source>
</evidence>
<evidence type="ECO:0000256" key="2">
    <source>
        <dbReference type="ARBA" id="ARBA00022448"/>
    </source>
</evidence>
<name>D5Q186_CLODI</name>
<dbReference type="Gene3D" id="1.10.3720.10">
    <property type="entry name" value="MetI-like"/>
    <property type="match status" value="1"/>
</dbReference>
<feature type="transmembrane region" description="Helical" evidence="7">
    <location>
        <begin position="43"/>
        <end position="64"/>
    </location>
</feature>
<keyword evidence="5 7" id="KW-1133">Transmembrane helix</keyword>
<evidence type="ECO:0000313" key="10">
    <source>
        <dbReference type="Proteomes" id="UP000003227"/>
    </source>
</evidence>
<evidence type="ECO:0000256" key="1">
    <source>
        <dbReference type="ARBA" id="ARBA00004651"/>
    </source>
</evidence>
<comment type="subcellular location">
    <subcellularLocation>
        <location evidence="1 7">Cell membrane</location>
        <topology evidence="1 7">Multi-pass membrane protein</topology>
    </subcellularLocation>
</comment>
<dbReference type="Pfam" id="PF00528">
    <property type="entry name" value="BPD_transp_1"/>
    <property type="match status" value="1"/>
</dbReference>